<dbReference type="AlphaFoldDB" id="A0AA96YCI1"/>
<name>A0AA96YCI1_9CYAN</name>
<gene>
    <name evidence="1" type="ORF">HNI00_14810</name>
</gene>
<protein>
    <submittedName>
        <fullName evidence="1">Uncharacterized protein</fullName>
    </submittedName>
</protein>
<evidence type="ECO:0000313" key="1">
    <source>
        <dbReference type="EMBL" id="WOB44270.1"/>
    </source>
</evidence>
<proteinExistence type="predicted"/>
<dbReference type="RefSeq" id="WP_316787378.1">
    <property type="nucleotide sequence ID" value="NZ_CP053540.1"/>
</dbReference>
<sequence length="51" mass="5860">MPPIGFFIRLSNLGETKWRSPKHSVKIARHRCFLGSLLFEQPAFWAACLSN</sequence>
<organism evidence="1">
    <name type="scientific">Thermoleptolyngbya oregonensis NK1-22</name>
    <dbReference type="NCBI Taxonomy" id="2547457"/>
    <lineage>
        <taxon>Bacteria</taxon>
        <taxon>Bacillati</taxon>
        <taxon>Cyanobacteriota</taxon>
        <taxon>Cyanophyceae</taxon>
        <taxon>Oculatellales</taxon>
        <taxon>Oculatellaceae</taxon>
        <taxon>Thermoleptolyngbya</taxon>
    </lineage>
</organism>
<dbReference type="EMBL" id="CP053540">
    <property type="protein sequence ID" value="WOB44270.1"/>
    <property type="molecule type" value="Genomic_DNA"/>
</dbReference>
<accession>A0AA96YCI1</accession>
<dbReference type="KEGG" id="tog:HNI00_14810"/>
<reference evidence="1" key="1">
    <citation type="submission" date="2020-05" db="EMBL/GenBank/DDBJ databases">
        <authorList>
            <person name="Zhu T."/>
            <person name="Keshari N."/>
            <person name="Lu X."/>
        </authorList>
    </citation>
    <scope>NUCLEOTIDE SEQUENCE</scope>
    <source>
        <strain evidence="1">NK1-22</strain>
    </source>
</reference>